<evidence type="ECO:0000256" key="1">
    <source>
        <dbReference type="ARBA" id="ARBA00004123"/>
    </source>
</evidence>
<dbReference type="GO" id="GO:0008270">
    <property type="term" value="F:zinc ion binding"/>
    <property type="evidence" value="ECO:0007669"/>
    <property type="project" value="UniProtKB-KW"/>
</dbReference>
<dbReference type="PANTHER" id="PTHR23233:SF84">
    <property type="entry name" value="FI23031P1"/>
    <property type="match status" value="1"/>
</dbReference>
<evidence type="ECO:0000313" key="10">
    <source>
        <dbReference type="EMBL" id="VDP10034.1"/>
    </source>
</evidence>
<dbReference type="Proteomes" id="UP000270296">
    <property type="component" value="Unassembled WGS sequence"/>
</dbReference>
<sequence>MFLNITRSVSYAKLRSEATALNLASSSKFVHQPVLLPRHSRVCIRWLAAIGIFVVSGSRRSYSRSFMRSKLVDSDTKDMIQIVENVTTTTDRERSGRHIDNFICGCCCAEFYSMPAFLVHKKECTKEWPVLVSRRNGGETAAGSGSGSLSQIDEQGQRQQQQQQCVVQRGGTSTESDVSVVGRDHSAWCWAAFAAEEAPYTATCQANQSPNVVQIQLALASLQQQQMQQLKLIQNIYRQLLGDSASVFVPQSGEAKDDSANRFTAAKEFGTTSSDTAMDTSGPVAVTSPWAINGVEYYGQQAITSSQPRSNCRSVGLASGRDRRKVSASLEKLYNIKHNELMKAPFARSQFAAGNSSARSEPDLSRTRSCSSVESASRYMEPLNAAYSNDSMSDTSAQDSSAGHLATTVATDSTPIDLSLNSESTQTGQYFCGVSTTQAVPYYRKYEAVSLPEFVPCSTTAAAAVMLQDANAAGLSAMTEDVDEDWESMMEITTSDEAAKIKMLVGDNDTKVTDPNQCIICHRILSCKR</sequence>
<organism evidence="12">
    <name type="scientific">Soboliphyme baturini</name>
    <dbReference type="NCBI Taxonomy" id="241478"/>
    <lineage>
        <taxon>Eukaryota</taxon>
        <taxon>Metazoa</taxon>
        <taxon>Ecdysozoa</taxon>
        <taxon>Nematoda</taxon>
        <taxon>Enoplea</taxon>
        <taxon>Dorylaimia</taxon>
        <taxon>Dioctophymatida</taxon>
        <taxon>Dioctophymatoidea</taxon>
        <taxon>Soboliphymatidae</taxon>
        <taxon>Soboliphyme</taxon>
    </lineage>
</organism>
<dbReference type="OrthoDB" id="9998363at2759"/>
<keyword evidence="7" id="KW-0804">Transcription</keyword>
<dbReference type="InterPro" id="IPR051565">
    <property type="entry name" value="Sal_C2H2-zinc-finger"/>
</dbReference>
<evidence type="ECO:0000256" key="8">
    <source>
        <dbReference type="ARBA" id="ARBA00023242"/>
    </source>
</evidence>
<keyword evidence="6" id="KW-0805">Transcription regulation</keyword>
<protein>
    <submittedName>
        <fullName evidence="12">C2H2-type domain-containing protein</fullName>
    </submittedName>
</protein>
<keyword evidence="5" id="KW-0862">Zinc</keyword>
<feature type="region of interest" description="Disordered" evidence="9">
    <location>
        <begin position="353"/>
        <end position="376"/>
    </location>
</feature>
<keyword evidence="8" id="KW-0539">Nucleus</keyword>
<keyword evidence="4" id="KW-0863">Zinc-finger</keyword>
<evidence type="ECO:0000256" key="3">
    <source>
        <dbReference type="ARBA" id="ARBA00022737"/>
    </source>
</evidence>
<keyword evidence="11" id="KW-1185">Reference proteome</keyword>
<keyword evidence="3" id="KW-0677">Repeat</keyword>
<evidence type="ECO:0000256" key="2">
    <source>
        <dbReference type="ARBA" id="ARBA00022723"/>
    </source>
</evidence>
<evidence type="ECO:0000256" key="7">
    <source>
        <dbReference type="ARBA" id="ARBA00023163"/>
    </source>
</evidence>
<evidence type="ECO:0000256" key="6">
    <source>
        <dbReference type="ARBA" id="ARBA00023015"/>
    </source>
</evidence>
<dbReference type="WBParaSite" id="SBAD_0000668901-mRNA-1">
    <property type="protein sequence ID" value="SBAD_0000668901-mRNA-1"/>
    <property type="gene ID" value="SBAD_0000668901"/>
</dbReference>
<reference evidence="10 11" key="2">
    <citation type="submission" date="2018-11" db="EMBL/GenBank/DDBJ databases">
        <authorList>
            <consortium name="Pathogen Informatics"/>
        </authorList>
    </citation>
    <scope>NUCLEOTIDE SEQUENCE [LARGE SCALE GENOMIC DNA]</scope>
</reference>
<reference evidence="12" key="1">
    <citation type="submission" date="2016-06" db="UniProtKB">
        <authorList>
            <consortium name="WormBaseParasite"/>
        </authorList>
    </citation>
    <scope>IDENTIFICATION</scope>
</reference>
<dbReference type="GO" id="GO:0005634">
    <property type="term" value="C:nucleus"/>
    <property type="evidence" value="ECO:0007669"/>
    <property type="project" value="UniProtKB-SubCell"/>
</dbReference>
<accession>A0A183IS45</accession>
<evidence type="ECO:0000256" key="9">
    <source>
        <dbReference type="SAM" id="MobiDB-lite"/>
    </source>
</evidence>
<proteinExistence type="predicted"/>
<dbReference type="PANTHER" id="PTHR23233">
    <property type="entry name" value="SAL-LIKE PROTEIN"/>
    <property type="match status" value="1"/>
</dbReference>
<dbReference type="EMBL" id="UZAM01009759">
    <property type="protein sequence ID" value="VDP10034.1"/>
    <property type="molecule type" value="Genomic_DNA"/>
</dbReference>
<name>A0A183IS45_9BILA</name>
<evidence type="ECO:0000256" key="4">
    <source>
        <dbReference type="ARBA" id="ARBA00022771"/>
    </source>
</evidence>
<keyword evidence="2" id="KW-0479">Metal-binding</keyword>
<comment type="subcellular location">
    <subcellularLocation>
        <location evidence="1">Nucleus</location>
    </subcellularLocation>
</comment>
<evidence type="ECO:0000256" key="5">
    <source>
        <dbReference type="ARBA" id="ARBA00022833"/>
    </source>
</evidence>
<evidence type="ECO:0000313" key="12">
    <source>
        <dbReference type="WBParaSite" id="SBAD_0000668901-mRNA-1"/>
    </source>
</evidence>
<gene>
    <name evidence="10" type="ORF">SBAD_LOCUS6441</name>
</gene>
<dbReference type="AlphaFoldDB" id="A0A183IS45"/>
<dbReference type="GO" id="GO:0000981">
    <property type="term" value="F:DNA-binding transcription factor activity, RNA polymerase II-specific"/>
    <property type="evidence" value="ECO:0007669"/>
    <property type="project" value="TreeGrafter"/>
</dbReference>
<evidence type="ECO:0000313" key="11">
    <source>
        <dbReference type="Proteomes" id="UP000270296"/>
    </source>
</evidence>
<dbReference type="GO" id="GO:0000978">
    <property type="term" value="F:RNA polymerase II cis-regulatory region sequence-specific DNA binding"/>
    <property type="evidence" value="ECO:0007669"/>
    <property type="project" value="TreeGrafter"/>
</dbReference>